<gene>
    <name evidence="7" type="ORF">C0068_12195</name>
</gene>
<evidence type="ECO:0000256" key="1">
    <source>
        <dbReference type="ARBA" id="ARBA00022448"/>
    </source>
</evidence>
<evidence type="ECO:0000259" key="5">
    <source>
        <dbReference type="Pfam" id="PF25973"/>
    </source>
</evidence>
<dbReference type="Pfam" id="PF25975">
    <property type="entry name" value="CzcB_C"/>
    <property type="match status" value="1"/>
</dbReference>
<protein>
    <submittedName>
        <fullName evidence="7">Acetyl-CoA carboxylase biotin carboxyl carrier protein subunit</fullName>
    </submittedName>
</protein>
<feature type="domain" description="CusB-like beta-barrel" evidence="4">
    <location>
        <begin position="173"/>
        <end position="243"/>
    </location>
</feature>
<evidence type="ECO:0000313" key="7">
    <source>
        <dbReference type="EMBL" id="POP52571.1"/>
    </source>
</evidence>
<evidence type="ECO:0000313" key="8">
    <source>
        <dbReference type="Proteomes" id="UP000237222"/>
    </source>
</evidence>
<reference evidence="7" key="1">
    <citation type="submission" date="2018-01" db="EMBL/GenBank/DDBJ databases">
        <authorList>
            <person name="Yu X.-D."/>
        </authorList>
    </citation>
    <scope>NUCLEOTIDE SEQUENCE</scope>
    <source>
        <strain evidence="7">ZX-21</strain>
    </source>
</reference>
<dbReference type="Gene3D" id="2.40.420.20">
    <property type="match status" value="1"/>
</dbReference>
<keyword evidence="3" id="KW-0732">Signal</keyword>
<name>A0A2S4HFU8_9GAMM</name>
<sequence length="323" mass="35734">MTMKNAIITGLTVLILVFSTYLHAAGDHINHEENPSADHKEYGHEDDGEDEHGHGEENSSRIDGEMAQQVGIVTSRAGSQELNQTITVYGSLVSGPEQLSHVRARFEGLVKSVRVTIGDRVKTRDLLAEIESNESLKTYQLHSPISGRIVQRHANTGEVTQDQILFSIANFDTVWAELRVYPAQQSSVAESQDVHILTADGSVESTVNHIVPSLESPYQLARVKLDNSKQTLSPGMMVEARVQVGRFPVSLAVTKESVQILGGRQGVFVKINDEYRFKPLVLGQSDDHFYEVVDGLESGDEYVSKNSYLIKADIEKSEAEHEH</sequence>
<evidence type="ECO:0000256" key="2">
    <source>
        <dbReference type="SAM" id="MobiDB-lite"/>
    </source>
</evidence>
<dbReference type="EMBL" id="PQGG01000028">
    <property type="protein sequence ID" value="POP52571.1"/>
    <property type="molecule type" value="Genomic_DNA"/>
</dbReference>
<proteinExistence type="predicted"/>
<dbReference type="SUPFAM" id="SSF111369">
    <property type="entry name" value="HlyD-like secretion proteins"/>
    <property type="match status" value="1"/>
</dbReference>
<feature type="signal peptide" evidence="3">
    <location>
        <begin position="1"/>
        <end position="24"/>
    </location>
</feature>
<dbReference type="Proteomes" id="UP000237222">
    <property type="component" value="Unassembled WGS sequence"/>
</dbReference>
<accession>A0A2S4HFU8</accession>
<evidence type="ECO:0000256" key="3">
    <source>
        <dbReference type="SAM" id="SignalP"/>
    </source>
</evidence>
<dbReference type="InterPro" id="IPR058649">
    <property type="entry name" value="CzcB_C"/>
</dbReference>
<dbReference type="GO" id="GO:0060003">
    <property type="term" value="P:copper ion export"/>
    <property type="evidence" value="ECO:0007669"/>
    <property type="project" value="TreeGrafter"/>
</dbReference>
<feature type="domain" description="CzcB-like C-terminal circularly permuted SH3-like" evidence="6">
    <location>
        <begin position="251"/>
        <end position="311"/>
    </location>
</feature>
<dbReference type="PANTHER" id="PTHR30097:SF4">
    <property type="entry name" value="SLR6042 PROTEIN"/>
    <property type="match status" value="1"/>
</dbReference>
<comment type="caution">
    <text evidence="7">The sequence shown here is derived from an EMBL/GenBank/DDBJ whole genome shotgun (WGS) entry which is preliminary data.</text>
</comment>
<dbReference type="InterPro" id="IPR051909">
    <property type="entry name" value="MFP_Cation_Efflux"/>
</dbReference>
<dbReference type="InterPro" id="IPR058647">
    <property type="entry name" value="BSH_CzcB-like"/>
</dbReference>
<dbReference type="AlphaFoldDB" id="A0A2S4HFU8"/>
<feature type="domain" description="CzcB-like barrel-sandwich hybrid" evidence="5">
    <location>
        <begin position="99"/>
        <end position="170"/>
    </location>
</feature>
<dbReference type="PANTHER" id="PTHR30097">
    <property type="entry name" value="CATION EFFLUX SYSTEM PROTEIN CUSB"/>
    <property type="match status" value="1"/>
</dbReference>
<keyword evidence="1" id="KW-0813">Transport</keyword>
<dbReference type="GO" id="GO:0030288">
    <property type="term" value="C:outer membrane-bounded periplasmic space"/>
    <property type="evidence" value="ECO:0007669"/>
    <property type="project" value="TreeGrafter"/>
</dbReference>
<dbReference type="Pfam" id="PF25973">
    <property type="entry name" value="BSH_CzcB"/>
    <property type="match status" value="1"/>
</dbReference>
<evidence type="ECO:0000259" key="6">
    <source>
        <dbReference type="Pfam" id="PF25975"/>
    </source>
</evidence>
<dbReference type="GO" id="GO:0015679">
    <property type="term" value="P:plasma membrane copper ion transport"/>
    <property type="evidence" value="ECO:0007669"/>
    <property type="project" value="TreeGrafter"/>
</dbReference>
<feature type="region of interest" description="Disordered" evidence="2">
    <location>
        <begin position="29"/>
        <end position="62"/>
    </location>
</feature>
<feature type="chain" id="PRO_5015552813" evidence="3">
    <location>
        <begin position="25"/>
        <end position="323"/>
    </location>
</feature>
<dbReference type="InterPro" id="IPR058792">
    <property type="entry name" value="Beta-barrel_RND_2"/>
</dbReference>
<dbReference type="GO" id="GO:0046914">
    <property type="term" value="F:transition metal ion binding"/>
    <property type="evidence" value="ECO:0007669"/>
    <property type="project" value="TreeGrafter"/>
</dbReference>
<dbReference type="Pfam" id="PF25954">
    <property type="entry name" value="Beta-barrel_RND_2"/>
    <property type="match status" value="1"/>
</dbReference>
<evidence type="ECO:0000259" key="4">
    <source>
        <dbReference type="Pfam" id="PF25954"/>
    </source>
</evidence>
<dbReference type="OrthoDB" id="9768185at2"/>
<organism evidence="7 8">
    <name type="scientific">Zhongshania marina</name>
    <dbReference type="NCBI Taxonomy" id="2304603"/>
    <lineage>
        <taxon>Bacteria</taxon>
        <taxon>Pseudomonadati</taxon>
        <taxon>Pseudomonadota</taxon>
        <taxon>Gammaproteobacteria</taxon>
        <taxon>Cellvibrionales</taxon>
        <taxon>Spongiibacteraceae</taxon>
        <taxon>Zhongshania</taxon>
    </lineage>
</organism>
<dbReference type="Gene3D" id="2.40.50.100">
    <property type="match status" value="1"/>
</dbReference>